<dbReference type="GO" id="GO:0016791">
    <property type="term" value="F:phosphatase activity"/>
    <property type="evidence" value="ECO:0007669"/>
    <property type="project" value="TreeGrafter"/>
</dbReference>
<gene>
    <name evidence="2" type="ORF">AADEFJLK_02978</name>
    <name evidence="1" type="ORF">CEK71_15490</name>
</gene>
<dbReference type="SUPFAM" id="SSF53254">
    <property type="entry name" value="Phosphoglycerate mutase-like"/>
    <property type="match status" value="1"/>
</dbReference>
<evidence type="ECO:0000313" key="3">
    <source>
        <dbReference type="Proteomes" id="UP000197019"/>
    </source>
</evidence>
<dbReference type="EMBL" id="PGFZ01000007">
    <property type="protein sequence ID" value="POZ51021.1"/>
    <property type="molecule type" value="Genomic_DNA"/>
</dbReference>
<dbReference type="EMBL" id="CP022129">
    <property type="protein sequence ID" value="ASF47352.1"/>
    <property type="molecule type" value="Genomic_DNA"/>
</dbReference>
<evidence type="ECO:0000313" key="2">
    <source>
        <dbReference type="EMBL" id="POZ51021.1"/>
    </source>
</evidence>
<name>A0A1Z4C1D4_9GAMM</name>
<dbReference type="OrthoDB" id="9783269at2"/>
<dbReference type="SMART" id="SM00855">
    <property type="entry name" value="PGAM"/>
    <property type="match status" value="1"/>
</dbReference>
<reference evidence="2 4" key="2">
    <citation type="submission" date="2017-11" db="EMBL/GenBank/DDBJ databases">
        <title>Draft Genome Sequence of Methylobacter psychrotolerans Sph1T, an Obligate Methanotroph from Low-Temperature Environments.</title>
        <authorList>
            <person name="Oshkin I.Y."/>
            <person name="Miroshnikov K."/>
            <person name="Belova S.E."/>
            <person name="Korzhenkov A."/>
            <person name="Toshchakov S.V."/>
            <person name="Dedysh S.N."/>
        </authorList>
    </citation>
    <scope>NUCLEOTIDE SEQUENCE [LARGE SCALE GENOMIC DNA]</scope>
    <source>
        <strain evidence="2 4">Sph1</strain>
    </source>
</reference>
<dbReference type="CDD" id="cd07067">
    <property type="entry name" value="HP_PGM_like"/>
    <property type="match status" value="1"/>
</dbReference>
<proteinExistence type="predicted"/>
<evidence type="ECO:0000313" key="1">
    <source>
        <dbReference type="EMBL" id="ASF47352.1"/>
    </source>
</evidence>
<dbReference type="Proteomes" id="UP000197019">
    <property type="component" value="Chromosome"/>
</dbReference>
<protein>
    <submittedName>
        <fullName evidence="1">Alpha-ribazole phosphatase</fullName>
    </submittedName>
</protein>
<dbReference type="Proteomes" id="UP000237423">
    <property type="component" value="Unassembled WGS sequence"/>
</dbReference>
<dbReference type="AlphaFoldDB" id="A0A1Z4C1D4"/>
<accession>A0A1Z4C1D4</accession>
<dbReference type="KEGG" id="mpsy:CEK71_15490"/>
<dbReference type="PANTHER" id="PTHR48100:SF1">
    <property type="entry name" value="HISTIDINE PHOSPHATASE FAMILY PROTEIN-RELATED"/>
    <property type="match status" value="1"/>
</dbReference>
<reference evidence="1 3" key="1">
    <citation type="submission" date="2017-06" db="EMBL/GenBank/DDBJ databases">
        <title>Genome Sequencing of the methanotroph Methylovulum psychrotolerants str. HV10-M2 isolated from a high-altitude environment.</title>
        <authorList>
            <person name="Mateos-Rivera A."/>
        </authorList>
    </citation>
    <scope>NUCLEOTIDE SEQUENCE [LARGE SCALE GENOMIC DNA]</scope>
    <source>
        <strain evidence="1 3">HV10_M2</strain>
    </source>
</reference>
<keyword evidence="3" id="KW-1185">Reference proteome</keyword>
<dbReference type="Pfam" id="PF00300">
    <property type="entry name" value="His_Phos_1"/>
    <property type="match status" value="1"/>
</dbReference>
<dbReference type="GO" id="GO:0005737">
    <property type="term" value="C:cytoplasm"/>
    <property type="evidence" value="ECO:0007669"/>
    <property type="project" value="TreeGrafter"/>
</dbReference>
<evidence type="ECO:0000313" key="4">
    <source>
        <dbReference type="Proteomes" id="UP000237423"/>
    </source>
</evidence>
<sequence length="187" mass="21116">MDIYLIRHTQTAAAPGLCYGRTDIGLTAGFTEELQKIRAKLPPLASDCLVFSSPLQRCRLLAEALSGQVRFDDRLLEINFGAWENTPFTAIDEAALRYWTEHFVESTPPDGESFTDLWRRAGAFWQDLVCHEAKQVVVVTHAGTIRALLAQVLDLPLANAFQFRIGLSSVHKLHYTPDYTYIDYLNQ</sequence>
<dbReference type="InterPro" id="IPR050275">
    <property type="entry name" value="PGM_Phosphatase"/>
</dbReference>
<organism evidence="1 3">
    <name type="scientific">Methylovulum psychrotolerans</name>
    <dbReference type="NCBI Taxonomy" id="1704499"/>
    <lineage>
        <taxon>Bacteria</taxon>
        <taxon>Pseudomonadati</taxon>
        <taxon>Pseudomonadota</taxon>
        <taxon>Gammaproteobacteria</taxon>
        <taxon>Methylococcales</taxon>
        <taxon>Methylococcaceae</taxon>
        <taxon>Methylovulum</taxon>
    </lineage>
</organism>
<dbReference type="PANTHER" id="PTHR48100">
    <property type="entry name" value="BROAD-SPECIFICITY PHOSPHATASE YOR283W-RELATED"/>
    <property type="match status" value="1"/>
</dbReference>
<dbReference type="InterPro" id="IPR029033">
    <property type="entry name" value="His_PPase_superfam"/>
</dbReference>
<dbReference type="Gene3D" id="3.40.50.1240">
    <property type="entry name" value="Phosphoglycerate mutase-like"/>
    <property type="match status" value="1"/>
</dbReference>
<dbReference type="RefSeq" id="WP_088620224.1">
    <property type="nucleotide sequence ID" value="NZ_CP022129.1"/>
</dbReference>
<dbReference type="InterPro" id="IPR013078">
    <property type="entry name" value="His_Pase_superF_clade-1"/>
</dbReference>